<proteinExistence type="predicted"/>
<sequence>MDSDSSAIHQNAGTYHPTVQERVRTRFAGLTPAQVQELVPTVEGEYRVKIEELEACLRELGSIRNAGATINATLPPEVLMHVFRCFEPVDRQCNRIAHVCRLWRSLLRNTPEFWVCLLDPLVGGPLTSTDERYASVVSDMVRNSSPFRFRIGLVASFTAALGERGMVGDLSRLSSICLFVPSGSALDSFNRVSLPNLDTLSIWCTRGEVHRWTIPPTSSSQFPRLSALETNCASIARRFVSPCIRILSVGSSASLVCGTNHGSGSGTVLTCCRANNVQEVLKIMQECPILEVLRFSGALPTLEDEFATMVHMPHLRALTIVDGPPHVHMLLMKCISILATTRLCYEVQQDEEQDPSTAKALPPDLSFLPMLPSLDEAELCIRSSICTTDRGQVCYLRGLAKGVEGLYISVPARKGRKWRVAEAFSNIARILESSVITTLALHCYRSSAPLSEDNVLWIMNTFRHLRDLTVHGPHQQSLLVGLDRVEPDKLVELRRLELGSRDPEPRELEDVVCAIAFYATRGLRLDAFSYLYLNDGRRSTFNQRFGIDDADLRNYRARLAAVAGTVNLAAGKRKLPTVPKL</sequence>
<dbReference type="InterPro" id="IPR001810">
    <property type="entry name" value="F-box_dom"/>
</dbReference>
<evidence type="ECO:0000313" key="3">
    <source>
        <dbReference type="Proteomes" id="UP000256964"/>
    </source>
</evidence>
<organism evidence="2 3">
    <name type="scientific">Lentinus brumalis</name>
    <dbReference type="NCBI Taxonomy" id="2498619"/>
    <lineage>
        <taxon>Eukaryota</taxon>
        <taxon>Fungi</taxon>
        <taxon>Dikarya</taxon>
        <taxon>Basidiomycota</taxon>
        <taxon>Agaricomycotina</taxon>
        <taxon>Agaricomycetes</taxon>
        <taxon>Polyporales</taxon>
        <taxon>Polyporaceae</taxon>
        <taxon>Lentinus</taxon>
    </lineage>
</organism>
<dbReference type="InterPro" id="IPR036047">
    <property type="entry name" value="F-box-like_dom_sf"/>
</dbReference>
<dbReference type="AlphaFoldDB" id="A0A371CNQ8"/>
<dbReference type="Pfam" id="PF12937">
    <property type="entry name" value="F-box-like"/>
    <property type="match status" value="1"/>
</dbReference>
<dbReference type="OrthoDB" id="2744443at2759"/>
<feature type="domain" description="F-box" evidence="1">
    <location>
        <begin position="68"/>
        <end position="117"/>
    </location>
</feature>
<evidence type="ECO:0000313" key="2">
    <source>
        <dbReference type="EMBL" id="RDX41929.1"/>
    </source>
</evidence>
<reference evidence="2 3" key="1">
    <citation type="journal article" date="2018" name="Biotechnol. Biofuels">
        <title>Integrative visual omics of the white-rot fungus Polyporus brumalis exposes the biotechnological potential of its oxidative enzymes for delignifying raw plant biomass.</title>
        <authorList>
            <person name="Miyauchi S."/>
            <person name="Rancon A."/>
            <person name="Drula E."/>
            <person name="Hage H."/>
            <person name="Chaduli D."/>
            <person name="Favel A."/>
            <person name="Grisel S."/>
            <person name="Henrissat B."/>
            <person name="Herpoel-Gimbert I."/>
            <person name="Ruiz-Duenas F.J."/>
            <person name="Chevret D."/>
            <person name="Hainaut M."/>
            <person name="Lin J."/>
            <person name="Wang M."/>
            <person name="Pangilinan J."/>
            <person name="Lipzen A."/>
            <person name="Lesage-Meessen L."/>
            <person name="Navarro D."/>
            <person name="Riley R."/>
            <person name="Grigoriev I.V."/>
            <person name="Zhou S."/>
            <person name="Raouche S."/>
            <person name="Rosso M.N."/>
        </authorList>
    </citation>
    <scope>NUCLEOTIDE SEQUENCE [LARGE SCALE GENOMIC DNA]</scope>
    <source>
        <strain evidence="2 3">BRFM 1820</strain>
    </source>
</reference>
<dbReference type="SUPFAM" id="SSF81383">
    <property type="entry name" value="F-box domain"/>
    <property type="match status" value="1"/>
</dbReference>
<name>A0A371CNQ8_9APHY</name>
<dbReference type="PROSITE" id="PS50181">
    <property type="entry name" value="FBOX"/>
    <property type="match status" value="1"/>
</dbReference>
<dbReference type="Gene3D" id="1.20.1280.50">
    <property type="match status" value="1"/>
</dbReference>
<protein>
    <recommendedName>
        <fullName evidence="1">F-box domain-containing protein</fullName>
    </recommendedName>
</protein>
<evidence type="ECO:0000259" key="1">
    <source>
        <dbReference type="PROSITE" id="PS50181"/>
    </source>
</evidence>
<keyword evidence="3" id="KW-1185">Reference proteome</keyword>
<dbReference type="Proteomes" id="UP000256964">
    <property type="component" value="Unassembled WGS sequence"/>
</dbReference>
<dbReference type="EMBL" id="KZ857498">
    <property type="protein sequence ID" value="RDX41929.1"/>
    <property type="molecule type" value="Genomic_DNA"/>
</dbReference>
<gene>
    <name evidence="2" type="ORF">OH76DRAFT_1411698</name>
</gene>
<accession>A0A371CNQ8</accession>